<gene>
    <name evidence="4" type="ORF">ISO4_00635</name>
</gene>
<dbReference type="InterPro" id="IPR048469">
    <property type="entry name" value="YchJ-like_M"/>
</dbReference>
<dbReference type="Gene3D" id="3.10.450.50">
    <property type="match status" value="1"/>
</dbReference>
<dbReference type="NCBIfam" id="NF002449">
    <property type="entry name" value="PRK01617.1"/>
    <property type="match status" value="1"/>
</dbReference>
<dbReference type="InterPro" id="IPR004027">
    <property type="entry name" value="SEC_C_motif"/>
</dbReference>
<dbReference type="Proteomes" id="UP000644441">
    <property type="component" value="Unassembled WGS sequence"/>
</dbReference>
<reference evidence="4 5" key="1">
    <citation type="submission" date="2012-09" db="EMBL/GenBank/DDBJ databases">
        <title>Genome Sequence of alkane-degrading Bacterium Alcanivorax venustensis ISO4.</title>
        <authorList>
            <person name="Lai Q."/>
            <person name="Shao Z."/>
        </authorList>
    </citation>
    <scope>NUCLEOTIDE SEQUENCE [LARGE SCALE GENOMIC DNA]</scope>
    <source>
        <strain evidence="4 5">ISO4</strain>
    </source>
</reference>
<dbReference type="HAMAP" id="MF_00612">
    <property type="entry name" value="UPF0225"/>
    <property type="match status" value="1"/>
</dbReference>
<keyword evidence="5" id="KW-1185">Reference proteome</keyword>
<comment type="caution">
    <text evidence="4">The sequence shown here is derived from an EMBL/GenBank/DDBJ whole genome shotgun (WGS) entry which is preliminary data.</text>
</comment>
<evidence type="ECO:0000313" key="4">
    <source>
        <dbReference type="EMBL" id="MBF5052033.1"/>
    </source>
</evidence>
<dbReference type="SUPFAM" id="SSF103642">
    <property type="entry name" value="Sec-C motif"/>
    <property type="match status" value="1"/>
</dbReference>
<dbReference type="InterPro" id="IPR023006">
    <property type="entry name" value="YchJ-like"/>
</dbReference>
<dbReference type="InterPro" id="IPR032710">
    <property type="entry name" value="NTF2-like_dom_sf"/>
</dbReference>
<dbReference type="Pfam" id="PF02810">
    <property type="entry name" value="SEC-C"/>
    <property type="match status" value="2"/>
</dbReference>
<proteinExistence type="inferred from homology"/>
<dbReference type="PANTHER" id="PTHR33747:SF1">
    <property type="entry name" value="ADENYLATE CYCLASE-ASSOCIATED CAP C-TERMINAL DOMAIN-CONTAINING PROTEIN"/>
    <property type="match status" value="1"/>
</dbReference>
<dbReference type="EMBL" id="ARXR01000004">
    <property type="protein sequence ID" value="MBF5052033.1"/>
    <property type="molecule type" value="Genomic_DNA"/>
</dbReference>
<protein>
    <recommendedName>
        <fullName evidence="2">UPF0225 protein ISO4_00635</fullName>
    </recommendedName>
</protein>
<dbReference type="RefSeq" id="WP_194855134.1">
    <property type="nucleotide sequence ID" value="NZ_ARXR01000004.1"/>
</dbReference>
<evidence type="ECO:0000256" key="2">
    <source>
        <dbReference type="HAMAP-Rule" id="MF_00612"/>
    </source>
</evidence>
<dbReference type="PANTHER" id="PTHR33747">
    <property type="entry name" value="UPF0225 PROTEIN SCO1677"/>
    <property type="match status" value="1"/>
</dbReference>
<dbReference type="Pfam" id="PF17775">
    <property type="entry name" value="YchJ_M-like"/>
    <property type="match status" value="1"/>
</dbReference>
<organism evidence="4 5">
    <name type="scientific">Alloalcanivorax venustensis ISO4</name>
    <dbReference type="NCBI Taxonomy" id="1177184"/>
    <lineage>
        <taxon>Bacteria</taxon>
        <taxon>Pseudomonadati</taxon>
        <taxon>Pseudomonadota</taxon>
        <taxon>Gammaproteobacteria</taxon>
        <taxon>Oceanospirillales</taxon>
        <taxon>Alcanivoracaceae</taxon>
        <taxon>Alloalcanivorax</taxon>
    </lineage>
</organism>
<evidence type="ECO:0000256" key="1">
    <source>
        <dbReference type="ARBA" id="ARBA00010839"/>
    </source>
</evidence>
<accession>A0ABS0AD12</accession>
<comment type="similarity">
    <text evidence="1 2">Belongs to the UPF0225 family.</text>
</comment>
<evidence type="ECO:0000313" key="5">
    <source>
        <dbReference type="Proteomes" id="UP000644441"/>
    </source>
</evidence>
<dbReference type="SUPFAM" id="SSF54427">
    <property type="entry name" value="NTF2-like"/>
    <property type="match status" value="1"/>
</dbReference>
<evidence type="ECO:0000259" key="3">
    <source>
        <dbReference type="Pfam" id="PF17775"/>
    </source>
</evidence>
<feature type="domain" description="YchJ-like middle NTF2-like" evidence="3">
    <location>
        <begin position="30"/>
        <end position="121"/>
    </location>
</feature>
<sequence length="149" mass="16648">MIEPIPCPCGSGLDYAQCCRPLHRGEPVSSPEALMRSRYSAFVRDDADYVRASWHPDTRPAELTLEGGDQWLGLEIVDAKQDGDAGQVHFRATHRDGDGFAVLKEHSRFVRENGHWFYLDGEHTVTPFKPGRNDPCPCGSGRKFKKCCG</sequence>
<name>A0ABS0AD12_9GAMM</name>